<gene>
    <name evidence="4" type="ORF">ACFOPQ_10955</name>
</gene>
<sequence length="332" mass="37387">MNSRPFTLRDPVKPDDFAEIAAVRSAAEPDWPLSTEELSRRDANLDPAHYHTVIVAEKDGRIVGVGNVGHDDFAFEEWRYWGGVRVHPDARNQGIGSAIYDELLRRVGKRGARELRTASSDRSHSTAGRSFLEKRGWRVAWERFESELNTENVDLHAFDDLIQTVEAGRVRLVSLAELSSDPNRNRYLHELDWLLFQDVPLGFDLTRKTLEQWVKEELEDPNLRPALSFVAVDSSVNDPLTGPYVGYSTLGFNEGGGYYFIGMTGVRRSHRGRGMARALKVAAMRALHAAGGGLIRTFNDAPNRAMLQMNEGLGFQRTATIYRYELKLDGQP</sequence>
<dbReference type="PROSITE" id="PS51186">
    <property type="entry name" value="GNAT"/>
    <property type="match status" value="2"/>
</dbReference>
<dbReference type="EC" id="2.3.1.-" evidence="4"/>
<dbReference type="GO" id="GO:0016746">
    <property type="term" value="F:acyltransferase activity"/>
    <property type="evidence" value="ECO:0007669"/>
    <property type="project" value="UniProtKB-KW"/>
</dbReference>
<dbReference type="PANTHER" id="PTHR43877:SF6">
    <property type="entry name" value="GCN5-RELATED N-ACETYLTRANSFERASE"/>
    <property type="match status" value="1"/>
</dbReference>
<dbReference type="InterPro" id="IPR000182">
    <property type="entry name" value="GNAT_dom"/>
</dbReference>
<dbReference type="Proteomes" id="UP001595748">
    <property type="component" value="Unassembled WGS sequence"/>
</dbReference>
<dbReference type="Gene3D" id="3.40.630.30">
    <property type="match status" value="1"/>
</dbReference>
<feature type="domain" description="N-acetyltransferase" evidence="3">
    <location>
        <begin position="186"/>
        <end position="332"/>
    </location>
</feature>
<dbReference type="InterPro" id="IPR050832">
    <property type="entry name" value="Bact_Acetyltransf"/>
</dbReference>
<dbReference type="InterPro" id="IPR016181">
    <property type="entry name" value="Acyl_CoA_acyltransferase"/>
</dbReference>
<accession>A0ABV8AA01</accession>
<keyword evidence="2 4" id="KW-0012">Acyltransferase</keyword>
<feature type="domain" description="N-acetyltransferase" evidence="3">
    <location>
        <begin position="1"/>
        <end position="160"/>
    </location>
</feature>
<dbReference type="CDD" id="cd04301">
    <property type="entry name" value="NAT_SF"/>
    <property type="match status" value="2"/>
</dbReference>
<evidence type="ECO:0000256" key="1">
    <source>
        <dbReference type="ARBA" id="ARBA00022679"/>
    </source>
</evidence>
<name>A0ABV8AA01_9DEIO</name>
<reference evidence="5" key="1">
    <citation type="journal article" date="2019" name="Int. J. Syst. Evol. Microbiol.">
        <title>The Global Catalogue of Microorganisms (GCM) 10K type strain sequencing project: providing services to taxonomists for standard genome sequencing and annotation.</title>
        <authorList>
            <consortium name="The Broad Institute Genomics Platform"/>
            <consortium name="The Broad Institute Genome Sequencing Center for Infectious Disease"/>
            <person name="Wu L."/>
            <person name="Ma J."/>
        </authorList>
    </citation>
    <scope>NUCLEOTIDE SEQUENCE [LARGE SCALE GENOMIC DNA]</scope>
    <source>
        <strain evidence="5">CCTCC AB 2013263</strain>
    </source>
</reference>
<comment type="caution">
    <text evidence="4">The sequence shown here is derived from an EMBL/GenBank/DDBJ whole genome shotgun (WGS) entry which is preliminary data.</text>
</comment>
<evidence type="ECO:0000313" key="4">
    <source>
        <dbReference type="EMBL" id="MFC3861278.1"/>
    </source>
</evidence>
<keyword evidence="5" id="KW-1185">Reference proteome</keyword>
<proteinExistence type="predicted"/>
<dbReference type="RefSeq" id="WP_380078011.1">
    <property type="nucleotide sequence ID" value="NZ_JBHRZF010000134.1"/>
</dbReference>
<evidence type="ECO:0000313" key="5">
    <source>
        <dbReference type="Proteomes" id="UP001595748"/>
    </source>
</evidence>
<dbReference type="SUPFAM" id="SSF55729">
    <property type="entry name" value="Acyl-CoA N-acyltransferases (Nat)"/>
    <property type="match status" value="2"/>
</dbReference>
<keyword evidence="1 4" id="KW-0808">Transferase</keyword>
<evidence type="ECO:0000256" key="2">
    <source>
        <dbReference type="ARBA" id="ARBA00023315"/>
    </source>
</evidence>
<protein>
    <submittedName>
        <fullName evidence="4">GNAT family N-acetyltransferase</fullName>
        <ecNumber evidence="4">2.3.1.-</ecNumber>
    </submittedName>
</protein>
<organism evidence="4 5">
    <name type="scientific">Deinococcus antarcticus</name>
    <dbReference type="NCBI Taxonomy" id="1298767"/>
    <lineage>
        <taxon>Bacteria</taxon>
        <taxon>Thermotogati</taxon>
        <taxon>Deinococcota</taxon>
        <taxon>Deinococci</taxon>
        <taxon>Deinococcales</taxon>
        <taxon>Deinococcaceae</taxon>
        <taxon>Deinococcus</taxon>
    </lineage>
</organism>
<dbReference type="PANTHER" id="PTHR43877">
    <property type="entry name" value="AMINOALKYLPHOSPHONATE N-ACETYLTRANSFERASE-RELATED-RELATED"/>
    <property type="match status" value="1"/>
</dbReference>
<evidence type="ECO:0000259" key="3">
    <source>
        <dbReference type="PROSITE" id="PS51186"/>
    </source>
</evidence>
<dbReference type="Pfam" id="PF00583">
    <property type="entry name" value="Acetyltransf_1"/>
    <property type="match status" value="2"/>
</dbReference>
<dbReference type="EMBL" id="JBHRZF010000134">
    <property type="protein sequence ID" value="MFC3861278.1"/>
    <property type="molecule type" value="Genomic_DNA"/>
</dbReference>